<dbReference type="EMBL" id="BRVS01000001">
    <property type="protein sequence ID" value="GLB65787.1"/>
    <property type="molecule type" value="Genomic_DNA"/>
</dbReference>
<keyword evidence="2" id="KW-0863">Zinc-finger</keyword>
<feature type="domain" description="Zinc finger DksA/TraR C4-type" evidence="5">
    <location>
        <begin position="96"/>
        <end position="124"/>
    </location>
</feature>
<evidence type="ECO:0000259" key="5">
    <source>
        <dbReference type="Pfam" id="PF01258"/>
    </source>
</evidence>
<gene>
    <name evidence="6" type="ORF">AHIS1636_02260</name>
</gene>
<dbReference type="InterPro" id="IPR000962">
    <property type="entry name" value="Znf_DskA_TraR"/>
</dbReference>
<dbReference type="PROSITE" id="PS51128">
    <property type="entry name" value="ZF_DKSA_2"/>
    <property type="match status" value="1"/>
</dbReference>
<comment type="caution">
    <text evidence="6">The sequence shown here is derived from an EMBL/GenBank/DDBJ whole genome shotgun (WGS) entry which is preliminary data.</text>
</comment>
<dbReference type="PANTHER" id="PTHR33823">
    <property type="entry name" value="RNA POLYMERASE-BINDING TRANSCRIPTION FACTOR DKSA-RELATED"/>
    <property type="match status" value="1"/>
</dbReference>
<evidence type="ECO:0000256" key="2">
    <source>
        <dbReference type="ARBA" id="ARBA00022771"/>
    </source>
</evidence>
<keyword evidence="1" id="KW-0479">Metal-binding</keyword>
<proteinExistence type="predicted"/>
<evidence type="ECO:0000256" key="3">
    <source>
        <dbReference type="ARBA" id="ARBA00022833"/>
    </source>
</evidence>
<evidence type="ECO:0000256" key="4">
    <source>
        <dbReference type="PROSITE-ProRule" id="PRU00510"/>
    </source>
</evidence>
<sequence>MDKASENAGAAPAAPADAKFGLLLDEKIAEARAQIDRLTLDIQEATLAAKDFPADDEHDPEGSTLTLERAREVTLLESTEEALGELLAAKARFDAGTYGRCEKCGKVIPDERLEARPEARFCMEHAGGRRH</sequence>
<dbReference type="RefSeq" id="WP_264793961.1">
    <property type="nucleotide sequence ID" value="NZ_BRVS01000001.1"/>
</dbReference>
<accession>A0ABQ5MP90</accession>
<organism evidence="6 7">
    <name type="scientific">Arthrobacter mangrovi</name>
    <dbReference type="NCBI Taxonomy" id="2966350"/>
    <lineage>
        <taxon>Bacteria</taxon>
        <taxon>Bacillati</taxon>
        <taxon>Actinomycetota</taxon>
        <taxon>Actinomycetes</taxon>
        <taxon>Micrococcales</taxon>
        <taxon>Micrococcaceae</taxon>
        <taxon>Arthrobacter</taxon>
    </lineage>
</organism>
<evidence type="ECO:0000313" key="6">
    <source>
        <dbReference type="EMBL" id="GLB65787.1"/>
    </source>
</evidence>
<name>A0ABQ5MP90_9MICC</name>
<dbReference type="SUPFAM" id="SSF57716">
    <property type="entry name" value="Glucocorticoid receptor-like (DNA-binding domain)"/>
    <property type="match status" value="1"/>
</dbReference>
<dbReference type="PANTHER" id="PTHR33823:SF4">
    <property type="entry name" value="GENERAL STRESS PROTEIN 16O"/>
    <property type="match status" value="1"/>
</dbReference>
<feature type="zinc finger region" description="dksA C4-type" evidence="4">
    <location>
        <begin position="101"/>
        <end position="125"/>
    </location>
</feature>
<protein>
    <recommendedName>
        <fullName evidence="5">Zinc finger DksA/TraR C4-type domain-containing protein</fullName>
    </recommendedName>
</protein>
<dbReference type="Proteomes" id="UP001209654">
    <property type="component" value="Unassembled WGS sequence"/>
</dbReference>
<evidence type="ECO:0000313" key="7">
    <source>
        <dbReference type="Proteomes" id="UP001209654"/>
    </source>
</evidence>
<reference evidence="6 7" key="1">
    <citation type="journal article" date="2023" name="Int. J. Syst. Evol. Microbiol.">
        <title>Arthrobacter mangrovi sp. nov., an actinobacterium isolated from the rhizosphere of a mangrove.</title>
        <authorList>
            <person name="Hamada M."/>
            <person name="Saitou S."/>
            <person name="Enomoto N."/>
            <person name="Nanri K."/>
            <person name="Hidaka K."/>
            <person name="Miura T."/>
            <person name="Tamura T."/>
        </authorList>
    </citation>
    <scope>NUCLEOTIDE SEQUENCE [LARGE SCALE GENOMIC DNA]</scope>
    <source>
        <strain evidence="6 7">NBRC 112813</strain>
    </source>
</reference>
<dbReference type="Pfam" id="PF01258">
    <property type="entry name" value="zf-dskA_traR"/>
    <property type="match status" value="1"/>
</dbReference>
<keyword evidence="7" id="KW-1185">Reference proteome</keyword>
<dbReference type="Gene3D" id="1.20.120.910">
    <property type="entry name" value="DksA, coiled-coil domain"/>
    <property type="match status" value="1"/>
</dbReference>
<evidence type="ECO:0000256" key="1">
    <source>
        <dbReference type="ARBA" id="ARBA00022723"/>
    </source>
</evidence>
<keyword evidence="3" id="KW-0862">Zinc</keyword>